<gene>
    <name evidence="2" type="ORF">DCAF_LOCUS20573</name>
</gene>
<feature type="chain" id="PRO_5043696164" evidence="1">
    <location>
        <begin position="19"/>
        <end position="148"/>
    </location>
</feature>
<keyword evidence="3" id="KW-1185">Reference proteome</keyword>
<dbReference type="GO" id="GO:0009451">
    <property type="term" value="P:RNA modification"/>
    <property type="evidence" value="ECO:0007669"/>
    <property type="project" value="InterPro"/>
</dbReference>
<organism evidence="2 3">
    <name type="scientific">Dovyalis caffra</name>
    <dbReference type="NCBI Taxonomy" id="77055"/>
    <lineage>
        <taxon>Eukaryota</taxon>
        <taxon>Viridiplantae</taxon>
        <taxon>Streptophyta</taxon>
        <taxon>Embryophyta</taxon>
        <taxon>Tracheophyta</taxon>
        <taxon>Spermatophyta</taxon>
        <taxon>Magnoliopsida</taxon>
        <taxon>eudicotyledons</taxon>
        <taxon>Gunneridae</taxon>
        <taxon>Pentapetalae</taxon>
        <taxon>rosids</taxon>
        <taxon>fabids</taxon>
        <taxon>Malpighiales</taxon>
        <taxon>Salicaceae</taxon>
        <taxon>Flacourtieae</taxon>
        <taxon>Dovyalis</taxon>
    </lineage>
</organism>
<evidence type="ECO:0000313" key="3">
    <source>
        <dbReference type="Proteomes" id="UP001314170"/>
    </source>
</evidence>
<proteinExistence type="predicted"/>
<comment type="caution">
    <text evidence="2">The sequence shown here is derived from an EMBL/GenBank/DDBJ whole genome shotgun (WGS) entry which is preliminary data.</text>
</comment>
<protein>
    <submittedName>
        <fullName evidence="2">Uncharacterized protein</fullName>
    </submittedName>
</protein>
<dbReference type="GO" id="GO:0003723">
    <property type="term" value="F:RNA binding"/>
    <property type="evidence" value="ECO:0007669"/>
    <property type="project" value="InterPro"/>
</dbReference>
<evidence type="ECO:0000313" key="2">
    <source>
        <dbReference type="EMBL" id="CAK7347884.1"/>
    </source>
</evidence>
<sequence>MLMFSLFVSCFTMPNAGASCSLSAAQFLLLRKAVYVVCSENALSWINLRLLQLPHSGLRVNEHAILSTSTQTESLGVASNNTTLPLIFKACTTLNAVEKGKKKHSSIQGTNLAKDVGVGTAVVFYCKCGLLEEVNQVFDKITQRFGFV</sequence>
<accession>A0AAV1SDH4</accession>
<feature type="signal peptide" evidence="1">
    <location>
        <begin position="1"/>
        <end position="18"/>
    </location>
</feature>
<dbReference type="PANTHER" id="PTHR47926">
    <property type="entry name" value="PENTATRICOPEPTIDE REPEAT-CONTAINING PROTEIN"/>
    <property type="match status" value="1"/>
</dbReference>
<dbReference type="Proteomes" id="UP001314170">
    <property type="component" value="Unassembled WGS sequence"/>
</dbReference>
<dbReference type="InterPro" id="IPR046960">
    <property type="entry name" value="PPR_At4g14850-like_plant"/>
</dbReference>
<dbReference type="AlphaFoldDB" id="A0AAV1SDH4"/>
<dbReference type="EMBL" id="CAWUPB010001173">
    <property type="protein sequence ID" value="CAK7347884.1"/>
    <property type="molecule type" value="Genomic_DNA"/>
</dbReference>
<keyword evidence="1" id="KW-0732">Signal</keyword>
<dbReference type="PANTHER" id="PTHR47926:SF347">
    <property type="entry name" value="PENTATRICOPEPTIDE REPEAT-CONTAINING PROTEIN"/>
    <property type="match status" value="1"/>
</dbReference>
<evidence type="ECO:0000256" key="1">
    <source>
        <dbReference type="SAM" id="SignalP"/>
    </source>
</evidence>
<name>A0AAV1SDH4_9ROSI</name>
<reference evidence="2 3" key="1">
    <citation type="submission" date="2024-01" db="EMBL/GenBank/DDBJ databases">
        <authorList>
            <person name="Waweru B."/>
        </authorList>
    </citation>
    <scope>NUCLEOTIDE SEQUENCE [LARGE SCALE GENOMIC DNA]</scope>
</reference>